<dbReference type="GO" id="GO:0016209">
    <property type="term" value="F:antioxidant activity"/>
    <property type="evidence" value="ECO:0007669"/>
    <property type="project" value="InterPro"/>
</dbReference>
<dbReference type="PROSITE" id="PS00194">
    <property type="entry name" value="THIOREDOXIN_1"/>
    <property type="match status" value="1"/>
</dbReference>
<name>A0A932MPU0_UNCTE</name>
<sequence>MGFTPKLILADNVEGLGRRRSRRRRARGWVALVLLLALLPLLAWGYANLDRVGSLLLKFQKGSALPPETLDVFSKMSMLSQPQRAAAPDFFLRTPEGQNHTLSQHRGRVVLLNFWATWCPPCVREMPAMERLYAEFKDRGLDIVAISVDQGKIDEVRGFAEKLKLTFPIVLDPAHDVKNTYQIRALPTTYVVDREGRIIAWGMGSREWDSPAARALIEHLLGGKAPKRSGTAAAPPRKDGRRG</sequence>
<evidence type="ECO:0000256" key="2">
    <source>
        <dbReference type="SAM" id="MobiDB-lite"/>
    </source>
</evidence>
<dbReference type="PANTHER" id="PTHR42852">
    <property type="entry name" value="THIOL:DISULFIDE INTERCHANGE PROTEIN DSBE"/>
    <property type="match status" value="1"/>
</dbReference>
<evidence type="ECO:0000313" key="5">
    <source>
        <dbReference type="EMBL" id="MBI3129208.1"/>
    </source>
</evidence>
<dbReference type="InterPro" id="IPR050553">
    <property type="entry name" value="Thioredoxin_ResA/DsbE_sf"/>
</dbReference>
<dbReference type="InterPro" id="IPR000866">
    <property type="entry name" value="AhpC/TSA"/>
</dbReference>
<accession>A0A932MPU0</accession>
<dbReference type="Gene3D" id="3.40.30.10">
    <property type="entry name" value="Glutaredoxin"/>
    <property type="match status" value="1"/>
</dbReference>
<keyword evidence="3" id="KW-1133">Transmembrane helix</keyword>
<dbReference type="InterPro" id="IPR036249">
    <property type="entry name" value="Thioredoxin-like_sf"/>
</dbReference>
<keyword evidence="3" id="KW-0812">Transmembrane</keyword>
<comment type="caution">
    <text evidence="5">The sequence shown here is derived from an EMBL/GenBank/DDBJ whole genome shotgun (WGS) entry which is preliminary data.</text>
</comment>
<dbReference type="Pfam" id="PF00578">
    <property type="entry name" value="AhpC-TSA"/>
    <property type="match status" value="1"/>
</dbReference>
<evidence type="ECO:0000259" key="4">
    <source>
        <dbReference type="PROSITE" id="PS51352"/>
    </source>
</evidence>
<evidence type="ECO:0000256" key="1">
    <source>
        <dbReference type="ARBA" id="ARBA00023284"/>
    </source>
</evidence>
<evidence type="ECO:0000313" key="6">
    <source>
        <dbReference type="Proteomes" id="UP000782312"/>
    </source>
</evidence>
<evidence type="ECO:0000256" key="3">
    <source>
        <dbReference type="SAM" id="Phobius"/>
    </source>
</evidence>
<dbReference type="GO" id="GO:0016491">
    <property type="term" value="F:oxidoreductase activity"/>
    <property type="evidence" value="ECO:0007669"/>
    <property type="project" value="InterPro"/>
</dbReference>
<dbReference type="CDD" id="cd02966">
    <property type="entry name" value="TlpA_like_family"/>
    <property type="match status" value="1"/>
</dbReference>
<dbReference type="InterPro" id="IPR013766">
    <property type="entry name" value="Thioredoxin_domain"/>
</dbReference>
<proteinExistence type="predicted"/>
<keyword evidence="1" id="KW-0676">Redox-active center</keyword>
<reference evidence="5" key="1">
    <citation type="submission" date="2020-07" db="EMBL/GenBank/DDBJ databases">
        <title>Huge and variable diversity of episymbiotic CPR bacteria and DPANN archaea in groundwater ecosystems.</title>
        <authorList>
            <person name="He C.Y."/>
            <person name="Keren R."/>
            <person name="Whittaker M."/>
            <person name="Farag I.F."/>
            <person name="Doudna J."/>
            <person name="Cate J.H.D."/>
            <person name="Banfield J.F."/>
        </authorList>
    </citation>
    <scope>NUCLEOTIDE SEQUENCE</scope>
    <source>
        <strain evidence="5">NC_groundwater_763_Ag_S-0.2um_68_21</strain>
    </source>
</reference>
<feature type="domain" description="Thioredoxin" evidence="4">
    <location>
        <begin position="81"/>
        <end position="222"/>
    </location>
</feature>
<dbReference type="AlphaFoldDB" id="A0A932MPU0"/>
<organism evidence="5 6">
    <name type="scientific">Tectimicrobiota bacterium</name>
    <dbReference type="NCBI Taxonomy" id="2528274"/>
    <lineage>
        <taxon>Bacteria</taxon>
        <taxon>Pseudomonadati</taxon>
        <taxon>Nitrospinota/Tectimicrobiota group</taxon>
        <taxon>Candidatus Tectimicrobiota</taxon>
    </lineage>
</organism>
<feature type="region of interest" description="Disordered" evidence="2">
    <location>
        <begin position="224"/>
        <end position="243"/>
    </location>
</feature>
<feature type="transmembrane region" description="Helical" evidence="3">
    <location>
        <begin position="28"/>
        <end position="47"/>
    </location>
</feature>
<dbReference type="PROSITE" id="PS51352">
    <property type="entry name" value="THIOREDOXIN_2"/>
    <property type="match status" value="1"/>
</dbReference>
<dbReference type="InterPro" id="IPR017937">
    <property type="entry name" value="Thioredoxin_CS"/>
</dbReference>
<dbReference type="Proteomes" id="UP000782312">
    <property type="component" value="Unassembled WGS sequence"/>
</dbReference>
<dbReference type="SUPFAM" id="SSF52833">
    <property type="entry name" value="Thioredoxin-like"/>
    <property type="match status" value="1"/>
</dbReference>
<protein>
    <submittedName>
        <fullName evidence="5">TlpA family protein disulfide reductase</fullName>
    </submittedName>
</protein>
<dbReference type="PANTHER" id="PTHR42852:SF13">
    <property type="entry name" value="PROTEIN DIPZ"/>
    <property type="match status" value="1"/>
</dbReference>
<dbReference type="EMBL" id="JACPUR010000038">
    <property type="protein sequence ID" value="MBI3129208.1"/>
    <property type="molecule type" value="Genomic_DNA"/>
</dbReference>
<gene>
    <name evidence="5" type="ORF">HYZ11_16495</name>
</gene>
<keyword evidence="3" id="KW-0472">Membrane</keyword>